<dbReference type="PROSITE" id="PS50892">
    <property type="entry name" value="V_SNARE"/>
    <property type="match status" value="1"/>
</dbReference>
<evidence type="ECO:0000256" key="3">
    <source>
        <dbReference type="ARBA" id="ARBA00022927"/>
    </source>
</evidence>
<dbReference type="AlphaFoldDB" id="A0A0C2JJV2"/>
<proteinExistence type="predicted"/>
<comment type="subcellular location">
    <subcellularLocation>
        <location evidence="4">Endomembrane system</location>
        <topology evidence="4">Single-pass type IV membrane protein</topology>
    </subcellularLocation>
</comment>
<feature type="transmembrane region" description="Helical" evidence="6">
    <location>
        <begin position="79"/>
        <end position="98"/>
    </location>
</feature>
<dbReference type="InterPro" id="IPR001388">
    <property type="entry name" value="Synaptobrevin-like"/>
</dbReference>
<dbReference type="InterPro" id="IPR044565">
    <property type="entry name" value="Sec22"/>
</dbReference>
<dbReference type="PRINTS" id="PR00219">
    <property type="entry name" value="SYNAPTOBREVN"/>
</dbReference>
<dbReference type="GO" id="GO:0006890">
    <property type="term" value="P:retrograde vesicle-mediated transport, Golgi to endoplasmic reticulum"/>
    <property type="evidence" value="ECO:0007669"/>
    <property type="project" value="InterPro"/>
</dbReference>
<evidence type="ECO:0000256" key="4">
    <source>
        <dbReference type="ARBA" id="ARBA00046280"/>
    </source>
</evidence>
<dbReference type="OMA" id="INVQAMI"/>
<name>A0A0C2JJV2_THEKT</name>
<dbReference type="PANTHER" id="PTHR45837">
    <property type="entry name" value="VESICLE-TRAFFICKING PROTEIN SEC22B"/>
    <property type="match status" value="1"/>
</dbReference>
<accession>A0A0C2JJV2</accession>
<keyword evidence="2" id="KW-0931">ER-Golgi transport</keyword>
<dbReference type="GO" id="GO:0005484">
    <property type="term" value="F:SNAP receptor activity"/>
    <property type="evidence" value="ECO:0007669"/>
    <property type="project" value="InterPro"/>
</dbReference>
<organism evidence="8 9">
    <name type="scientific">Thelohanellus kitauei</name>
    <name type="common">Myxosporean</name>
    <dbReference type="NCBI Taxonomy" id="669202"/>
    <lineage>
        <taxon>Eukaryota</taxon>
        <taxon>Metazoa</taxon>
        <taxon>Cnidaria</taxon>
        <taxon>Myxozoa</taxon>
        <taxon>Myxosporea</taxon>
        <taxon>Bivalvulida</taxon>
        <taxon>Platysporina</taxon>
        <taxon>Myxobolidae</taxon>
        <taxon>Thelohanellus</taxon>
    </lineage>
</organism>
<dbReference type="GO" id="GO:0006888">
    <property type="term" value="P:endoplasmic reticulum to Golgi vesicle-mediated transport"/>
    <property type="evidence" value="ECO:0007669"/>
    <property type="project" value="InterPro"/>
</dbReference>
<sequence>MEKAKSNFTDTRKRRHYTSQLNEELQDVHKIMMQNIEGVLQRGETLSILDDKASKLKFQSDIYRKDARNLYLKSYLQKFGMYGIIGLILFILFIRYRYFG</sequence>
<keyword evidence="1" id="KW-0813">Transport</keyword>
<evidence type="ECO:0000256" key="5">
    <source>
        <dbReference type="PROSITE-ProRule" id="PRU00290"/>
    </source>
</evidence>
<dbReference type="GO" id="GO:0012505">
    <property type="term" value="C:endomembrane system"/>
    <property type="evidence" value="ECO:0007669"/>
    <property type="project" value="UniProtKB-SubCell"/>
</dbReference>
<evidence type="ECO:0000313" key="8">
    <source>
        <dbReference type="EMBL" id="KII69668.1"/>
    </source>
</evidence>
<dbReference type="OrthoDB" id="1719357at2759"/>
<dbReference type="EMBL" id="JWZT01002320">
    <property type="protein sequence ID" value="KII69668.1"/>
    <property type="molecule type" value="Genomic_DNA"/>
</dbReference>
<keyword evidence="5" id="KW-0175">Coiled coil</keyword>
<keyword evidence="6" id="KW-1133">Transmembrane helix</keyword>
<evidence type="ECO:0000259" key="7">
    <source>
        <dbReference type="PROSITE" id="PS50892"/>
    </source>
</evidence>
<feature type="domain" description="V-SNARE coiled-coil homology" evidence="7">
    <location>
        <begin position="17"/>
        <end position="77"/>
    </location>
</feature>
<keyword evidence="9" id="KW-1185">Reference proteome</keyword>
<dbReference type="Pfam" id="PF00957">
    <property type="entry name" value="Synaptobrevin"/>
    <property type="match status" value="1"/>
</dbReference>
<dbReference type="SUPFAM" id="SSF58038">
    <property type="entry name" value="SNARE fusion complex"/>
    <property type="match status" value="1"/>
</dbReference>
<reference evidence="8 9" key="1">
    <citation type="journal article" date="2014" name="Genome Biol. Evol.">
        <title>The genome of the myxosporean Thelohanellus kitauei shows adaptations to nutrient acquisition within its fish host.</title>
        <authorList>
            <person name="Yang Y."/>
            <person name="Xiong J."/>
            <person name="Zhou Z."/>
            <person name="Huo F."/>
            <person name="Miao W."/>
            <person name="Ran C."/>
            <person name="Liu Y."/>
            <person name="Zhang J."/>
            <person name="Feng J."/>
            <person name="Wang M."/>
            <person name="Wang M."/>
            <person name="Wang L."/>
            <person name="Yao B."/>
        </authorList>
    </citation>
    <scope>NUCLEOTIDE SEQUENCE [LARGE SCALE GENOMIC DNA]</scope>
    <source>
        <strain evidence="8">Wuqing</strain>
    </source>
</reference>
<dbReference type="GO" id="GO:0015031">
    <property type="term" value="P:protein transport"/>
    <property type="evidence" value="ECO:0007669"/>
    <property type="project" value="UniProtKB-KW"/>
</dbReference>
<evidence type="ECO:0000256" key="6">
    <source>
        <dbReference type="SAM" id="Phobius"/>
    </source>
</evidence>
<keyword evidence="3" id="KW-0653">Protein transport</keyword>
<gene>
    <name evidence="8" type="ORF">RF11_07265</name>
</gene>
<comment type="caution">
    <text evidence="8">The sequence shown here is derived from an EMBL/GenBank/DDBJ whole genome shotgun (WGS) entry which is preliminary data.</text>
</comment>
<evidence type="ECO:0000256" key="2">
    <source>
        <dbReference type="ARBA" id="ARBA00022892"/>
    </source>
</evidence>
<dbReference type="Proteomes" id="UP000031668">
    <property type="component" value="Unassembled WGS sequence"/>
</dbReference>
<dbReference type="GO" id="GO:0016020">
    <property type="term" value="C:membrane"/>
    <property type="evidence" value="ECO:0007669"/>
    <property type="project" value="InterPro"/>
</dbReference>
<protein>
    <submittedName>
        <fullName evidence="8">Vesicle-trafficking protein SEC22b-B</fullName>
    </submittedName>
</protein>
<dbReference type="Gene3D" id="1.20.5.110">
    <property type="match status" value="1"/>
</dbReference>
<evidence type="ECO:0000313" key="9">
    <source>
        <dbReference type="Proteomes" id="UP000031668"/>
    </source>
</evidence>
<keyword evidence="6" id="KW-0472">Membrane</keyword>
<dbReference type="InterPro" id="IPR042855">
    <property type="entry name" value="V_SNARE_CC"/>
</dbReference>
<evidence type="ECO:0000256" key="1">
    <source>
        <dbReference type="ARBA" id="ARBA00022448"/>
    </source>
</evidence>
<dbReference type="GO" id="GO:0005737">
    <property type="term" value="C:cytoplasm"/>
    <property type="evidence" value="ECO:0007669"/>
    <property type="project" value="UniProtKB-ARBA"/>
</dbReference>
<keyword evidence="6" id="KW-0812">Transmembrane</keyword>